<keyword evidence="4" id="KW-1185">Reference proteome</keyword>
<dbReference type="PANTHER" id="PTHR43794">
    <property type="entry name" value="AMINOHYDROLASE SSNA-RELATED"/>
    <property type="match status" value="1"/>
</dbReference>
<gene>
    <name evidence="3" type="ORF">CDV28_11726</name>
</gene>
<dbReference type="InterPro" id="IPR006680">
    <property type="entry name" value="Amidohydro-rel"/>
</dbReference>
<evidence type="ECO:0000259" key="2">
    <source>
        <dbReference type="Pfam" id="PF01979"/>
    </source>
</evidence>
<proteinExistence type="predicted"/>
<accession>A0A521G1Q5</accession>
<sequence length="408" mass="43609">MNPPLAVHRAPWLLPISQPPIADGGLVISNGKLLAVGRFRDIVRSHPGVAVIDHPDVLFLPGLINAHTHLELSHLAHLAKLPAPASFTEWIILLIAERAKAAGDPEAEGKRIATAARAVLAAQQQHGVVAIADISNTGLCSSLGNEFKGRLLCFSEYLRLRADAVNAALLRLHAEPDSNYCTGHAPYSTHVDLLRGLKARANRLGHVFPIHIAESSAEIELLRSGGGELRDFLEHRGLWDDTLPLGEGGAVNYLHRHGLLDRRTLCIHCVHIVGEEIDLLAKFGAKVCLCPGSNAYLGVDSAPVELLLRRGILPALGTDSLASNPELSIWREMRILAALHPALSPANLLAMATLGGANALGLADRLGTLEPSKDAAVLAIELRAPARTAGEVQEQLIQQGGGCRLHRL</sequence>
<dbReference type="Gene3D" id="3.20.20.140">
    <property type="entry name" value="Metal-dependent hydrolases"/>
    <property type="match status" value="1"/>
</dbReference>
<dbReference type="Proteomes" id="UP000316238">
    <property type="component" value="Unassembled WGS sequence"/>
</dbReference>
<dbReference type="AlphaFoldDB" id="A0A521G1Q5"/>
<dbReference type="Gene3D" id="2.30.40.10">
    <property type="entry name" value="Urease, subunit C, domain 1"/>
    <property type="match status" value="1"/>
</dbReference>
<dbReference type="InterPro" id="IPR050287">
    <property type="entry name" value="MTA/SAH_deaminase"/>
</dbReference>
<evidence type="ECO:0000313" key="3">
    <source>
        <dbReference type="EMBL" id="TAA74791.1"/>
    </source>
</evidence>
<dbReference type="InterPro" id="IPR032466">
    <property type="entry name" value="Metal_Hydrolase"/>
</dbReference>
<evidence type="ECO:0000313" key="4">
    <source>
        <dbReference type="Proteomes" id="UP000316238"/>
    </source>
</evidence>
<dbReference type="SUPFAM" id="SSF51338">
    <property type="entry name" value="Composite domain of metallo-dependent hydrolases"/>
    <property type="match status" value="1"/>
</dbReference>
<dbReference type="PANTHER" id="PTHR43794:SF11">
    <property type="entry name" value="AMIDOHYDROLASE-RELATED DOMAIN-CONTAINING PROTEIN"/>
    <property type="match status" value="1"/>
</dbReference>
<feature type="domain" description="Amidohydrolase-related" evidence="2">
    <location>
        <begin position="60"/>
        <end position="382"/>
    </location>
</feature>
<reference evidence="3" key="1">
    <citation type="submission" date="2017-07" db="EMBL/GenBank/DDBJ databases">
        <title>The cable genome - Insights into the physiology and evolution of filamentous bacteria capable of sulfide oxidation via long distance electron transfer.</title>
        <authorList>
            <person name="Thorup C."/>
            <person name="Bjerg J.T."/>
            <person name="Schreiber L."/>
            <person name="Nielsen L.P."/>
            <person name="Kjeldsen K.U."/>
            <person name="Boesen T."/>
            <person name="Boggild A."/>
            <person name="Meysman F."/>
            <person name="Geelhoed J."/>
            <person name="Schramm A."/>
        </authorList>
    </citation>
    <scope>NUCLEOTIDE SEQUENCE [LARGE SCALE GENOMIC DNA]</scope>
    <source>
        <strain evidence="3">GS</strain>
    </source>
</reference>
<dbReference type="InterPro" id="IPR011059">
    <property type="entry name" value="Metal-dep_hydrolase_composite"/>
</dbReference>
<name>A0A521G1Q5_9BACT</name>
<keyword evidence="1" id="KW-0378">Hydrolase</keyword>
<dbReference type="Pfam" id="PF01979">
    <property type="entry name" value="Amidohydro_1"/>
    <property type="match status" value="1"/>
</dbReference>
<organism evidence="3 4">
    <name type="scientific">Candidatus Electronema aureum</name>
    <dbReference type="NCBI Taxonomy" id="2005002"/>
    <lineage>
        <taxon>Bacteria</taxon>
        <taxon>Pseudomonadati</taxon>
        <taxon>Thermodesulfobacteriota</taxon>
        <taxon>Desulfobulbia</taxon>
        <taxon>Desulfobulbales</taxon>
        <taxon>Desulfobulbaceae</taxon>
        <taxon>Candidatus Electronema</taxon>
    </lineage>
</organism>
<dbReference type="EMBL" id="NQJD01000017">
    <property type="protein sequence ID" value="TAA74791.1"/>
    <property type="molecule type" value="Genomic_DNA"/>
</dbReference>
<evidence type="ECO:0000256" key="1">
    <source>
        <dbReference type="ARBA" id="ARBA00022801"/>
    </source>
</evidence>
<dbReference type="GO" id="GO:0016810">
    <property type="term" value="F:hydrolase activity, acting on carbon-nitrogen (but not peptide) bonds"/>
    <property type="evidence" value="ECO:0007669"/>
    <property type="project" value="InterPro"/>
</dbReference>
<protein>
    <submittedName>
        <fullName evidence="3">Cytosine/adenosine deaminase</fullName>
    </submittedName>
</protein>
<dbReference type="SUPFAM" id="SSF51556">
    <property type="entry name" value="Metallo-dependent hydrolases"/>
    <property type="match status" value="1"/>
</dbReference>
<comment type="caution">
    <text evidence="3">The sequence shown here is derived from an EMBL/GenBank/DDBJ whole genome shotgun (WGS) entry which is preliminary data.</text>
</comment>